<evidence type="ECO:0000256" key="3">
    <source>
        <dbReference type="ARBA" id="ARBA00022679"/>
    </source>
</evidence>
<accession>K1RVQ1</accession>
<evidence type="ECO:0000313" key="6">
    <source>
        <dbReference type="EMBL" id="EKC45615.1"/>
    </source>
</evidence>
<evidence type="ECO:0000256" key="4">
    <source>
        <dbReference type="ARBA" id="ARBA00022842"/>
    </source>
</evidence>
<dbReference type="GO" id="GO:0008661">
    <property type="term" value="F:1-deoxy-D-xylulose-5-phosphate synthase activity"/>
    <property type="evidence" value="ECO:0007669"/>
    <property type="project" value="InterPro"/>
</dbReference>
<dbReference type="Gene3D" id="3.40.50.970">
    <property type="match status" value="1"/>
</dbReference>
<gene>
    <name evidence="6" type="ORF">OBE_16757</name>
</gene>
<evidence type="ECO:0000256" key="2">
    <source>
        <dbReference type="ARBA" id="ARBA00011738"/>
    </source>
</evidence>
<organism evidence="6">
    <name type="scientific">human gut metagenome</name>
    <dbReference type="NCBI Taxonomy" id="408170"/>
    <lineage>
        <taxon>unclassified sequences</taxon>
        <taxon>metagenomes</taxon>
        <taxon>organismal metagenomes</taxon>
    </lineage>
</organism>
<name>K1RVQ1_9ZZZZ</name>
<dbReference type="InterPro" id="IPR005477">
    <property type="entry name" value="Dxylulose-5-P_synthase"/>
</dbReference>
<comment type="subunit">
    <text evidence="2">Homodimer.</text>
</comment>
<evidence type="ECO:0000256" key="1">
    <source>
        <dbReference type="ARBA" id="ARBA00001946"/>
    </source>
</evidence>
<keyword evidence="5" id="KW-0786">Thiamine pyrophosphate</keyword>
<keyword evidence="3" id="KW-0808">Transferase</keyword>
<protein>
    <submittedName>
        <fullName evidence="6">1-deoxy-D-xylulose-5-phosphate synthase</fullName>
    </submittedName>
</protein>
<keyword evidence="4" id="KW-0460">Magnesium</keyword>
<dbReference type="GO" id="GO:0019288">
    <property type="term" value="P:isopentenyl diphosphate biosynthetic process, methylerythritol 4-phosphate pathway"/>
    <property type="evidence" value="ECO:0007669"/>
    <property type="project" value="TreeGrafter"/>
</dbReference>
<dbReference type="InterPro" id="IPR029061">
    <property type="entry name" value="THDP-binding"/>
</dbReference>
<comment type="caution">
    <text evidence="6">The sequence shown here is derived from an EMBL/GenBank/DDBJ whole genome shotgun (WGS) entry which is preliminary data.</text>
</comment>
<dbReference type="GO" id="GO:0016114">
    <property type="term" value="P:terpenoid biosynthetic process"/>
    <property type="evidence" value="ECO:0007669"/>
    <property type="project" value="InterPro"/>
</dbReference>
<dbReference type="AlphaFoldDB" id="K1RVQ1"/>
<dbReference type="GO" id="GO:0005829">
    <property type="term" value="C:cytosol"/>
    <property type="evidence" value="ECO:0007669"/>
    <property type="project" value="TreeGrafter"/>
</dbReference>
<dbReference type="SUPFAM" id="SSF52518">
    <property type="entry name" value="Thiamin diphosphate-binding fold (THDP-binding)"/>
    <property type="match status" value="1"/>
</dbReference>
<proteinExistence type="predicted"/>
<comment type="cofactor">
    <cofactor evidence="1">
        <name>Mg(2+)</name>
        <dbReference type="ChEBI" id="CHEBI:18420"/>
    </cofactor>
</comment>
<dbReference type="PANTHER" id="PTHR43322">
    <property type="entry name" value="1-D-DEOXYXYLULOSE 5-PHOSPHATE SYNTHASE-RELATED"/>
    <property type="match status" value="1"/>
</dbReference>
<dbReference type="PANTHER" id="PTHR43322:SF1">
    <property type="entry name" value="1-DEOXY-D-XYLULOSE-5-PHOSPHATE SYNTHASE"/>
    <property type="match status" value="1"/>
</dbReference>
<sequence>MRKDLGKKMNFLPLLDTNSKAVVVNAGTPMVLGFTKDVRDEYVKRGQLVDVGIAEENGVVMASGIAKNGGTAVFGTLAPFFQRTYDQISHDLCLIIVPQQC</sequence>
<dbReference type="EMBL" id="AJWZ01011335">
    <property type="protein sequence ID" value="EKC45615.1"/>
    <property type="molecule type" value="Genomic_DNA"/>
</dbReference>
<evidence type="ECO:0000256" key="5">
    <source>
        <dbReference type="ARBA" id="ARBA00023052"/>
    </source>
</evidence>
<reference evidence="6" key="1">
    <citation type="journal article" date="2013" name="Environ. Microbiol.">
        <title>Microbiota from the distal guts of lean and obese adolescents exhibit partial functional redundancy besides clear differences in community structure.</title>
        <authorList>
            <person name="Ferrer M."/>
            <person name="Ruiz A."/>
            <person name="Lanza F."/>
            <person name="Haange S.B."/>
            <person name="Oberbach A."/>
            <person name="Till H."/>
            <person name="Bargiela R."/>
            <person name="Campoy C."/>
            <person name="Segura M.T."/>
            <person name="Richter M."/>
            <person name="von Bergen M."/>
            <person name="Seifert J."/>
            <person name="Suarez A."/>
        </authorList>
    </citation>
    <scope>NUCLEOTIDE SEQUENCE</scope>
</reference>